<reference evidence="1" key="1">
    <citation type="submission" date="2005-03" db="EMBL/GenBank/DDBJ databases">
        <title>Genetic Diversity of HIV-1 Subtypes Circulating in Northern Kenya.</title>
        <authorList>
            <person name="Khamadi S.A."/>
            <person name="Ochieng W."/>
            <person name="Lihana R.W."/>
            <person name="Kiptoo M.K."/>
            <person name="Kinyua J.G."/>
            <person name="Lagat N."/>
            <person name="Muriuki J."/>
            <person name="Mwangi J."/>
            <person name="Pelle R."/>
            <person name="Muigai A."/>
            <person name="Carter J."/>
            <person name="Yamada R."/>
            <person name="Mpoke S."/>
        </authorList>
    </citation>
    <scope>NUCLEOTIDE SEQUENCE</scope>
    <source>
        <strain evidence="1">MYSL032</strain>
    </source>
</reference>
<proteinExistence type="predicted"/>
<dbReference type="GO" id="GO:0019031">
    <property type="term" value="C:viral envelope"/>
    <property type="evidence" value="ECO:0007669"/>
    <property type="project" value="UniProtKB-KW"/>
</dbReference>
<keyword evidence="1" id="KW-0946">Virion</keyword>
<feature type="non-terminal residue" evidence="1">
    <location>
        <position position="144"/>
    </location>
</feature>
<feature type="non-terminal residue" evidence="1">
    <location>
        <position position="1"/>
    </location>
</feature>
<evidence type="ECO:0000313" key="1">
    <source>
        <dbReference type="EMBL" id="AAX55852.1"/>
    </source>
</evidence>
<name>Q58GP1_HV1</name>
<organismHost>
    <name type="scientific">Homo sapiens</name>
    <name type="common">Human</name>
    <dbReference type="NCBI Taxonomy" id="9606"/>
</organismHost>
<dbReference type="EMBL" id="AY952815">
    <property type="protein sequence ID" value="AAX55852.1"/>
    <property type="molecule type" value="Genomic_DNA"/>
</dbReference>
<keyword evidence="1" id="KW-0261">Viral envelope protein</keyword>
<gene>
    <name evidence="1" type="primary">env</name>
</gene>
<sequence>KPVVSTQLLLNGTLAKDRGNNYICKYHKQCQKYNSTTCPACENYLYQDLATIQEQSIPYRTRTNILCNRCHNRGYKKRILSGQSIRMEYHFTKGCSNNSEDTLGTHILFCYLLRRGILKSQPIVSMVGRILYGILRPVYLPCIP</sequence>
<accession>Q58GP1</accession>
<protein>
    <submittedName>
        <fullName evidence="1">Envelope glycoprotein</fullName>
    </submittedName>
</protein>
<organism evidence="1">
    <name type="scientific">Human immunodeficiency virus type 1</name>
    <name type="common">HIV-1</name>
    <dbReference type="NCBI Taxonomy" id="11676"/>
    <lineage>
        <taxon>Viruses</taxon>
        <taxon>Riboviria</taxon>
        <taxon>Pararnavirae</taxon>
        <taxon>Artverviricota</taxon>
        <taxon>Revtraviricetes</taxon>
        <taxon>Ortervirales</taxon>
        <taxon>Retroviridae</taxon>
        <taxon>Orthoretrovirinae</taxon>
        <taxon>Lentivirus</taxon>
        <taxon>Lentivirus humimdef1</taxon>
    </lineage>
</organism>